<name>A0A068VHU0_COFCA</name>
<evidence type="ECO:0000313" key="2">
    <source>
        <dbReference type="Proteomes" id="UP000295252"/>
    </source>
</evidence>
<proteinExistence type="predicted"/>
<dbReference type="InterPro" id="IPR036467">
    <property type="entry name" value="LS/RS_sf"/>
</dbReference>
<dbReference type="GO" id="GO:0009231">
    <property type="term" value="P:riboflavin biosynthetic process"/>
    <property type="evidence" value="ECO:0007669"/>
    <property type="project" value="InterPro"/>
</dbReference>
<dbReference type="AlphaFoldDB" id="A0A068VHU0"/>
<gene>
    <name evidence="1" type="ORF">GSCOC_T00009652001</name>
</gene>
<reference evidence="2" key="1">
    <citation type="journal article" date="2014" name="Science">
        <title>The coffee genome provides insight into the convergent evolution of caffeine biosynthesis.</title>
        <authorList>
            <person name="Denoeud F."/>
            <person name="Carretero-Paulet L."/>
            <person name="Dereeper A."/>
            <person name="Droc G."/>
            <person name="Guyot R."/>
            <person name="Pietrella M."/>
            <person name="Zheng C."/>
            <person name="Alberti A."/>
            <person name="Anthony F."/>
            <person name="Aprea G."/>
            <person name="Aury J.M."/>
            <person name="Bento P."/>
            <person name="Bernard M."/>
            <person name="Bocs S."/>
            <person name="Campa C."/>
            <person name="Cenci A."/>
            <person name="Combes M.C."/>
            <person name="Crouzillat D."/>
            <person name="Da Silva C."/>
            <person name="Daddiego L."/>
            <person name="De Bellis F."/>
            <person name="Dussert S."/>
            <person name="Garsmeur O."/>
            <person name="Gayraud T."/>
            <person name="Guignon V."/>
            <person name="Jahn K."/>
            <person name="Jamilloux V."/>
            <person name="Joet T."/>
            <person name="Labadie K."/>
            <person name="Lan T."/>
            <person name="Leclercq J."/>
            <person name="Lepelley M."/>
            <person name="Leroy T."/>
            <person name="Li L.T."/>
            <person name="Librado P."/>
            <person name="Lopez L."/>
            <person name="Munoz A."/>
            <person name="Noel B."/>
            <person name="Pallavicini A."/>
            <person name="Perrotta G."/>
            <person name="Poncet V."/>
            <person name="Pot D."/>
            <person name="Priyono X."/>
            <person name="Rigoreau M."/>
            <person name="Rouard M."/>
            <person name="Rozas J."/>
            <person name="Tranchant-Dubreuil C."/>
            <person name="VanBuren R."/>
            <person name="Zhang Q."/>
            <person name="Andrade A.C."/>
            <person name="Argout X."/>
            <person name="Bertrand B."/>
            <person name="de Kochko A."/>
            <person name="Graziosi G."/>
            <person name="Henry R.J."/>
            <person name="Jayarama X."/>
            <person name="Ming R."/>
            <person name="Nagai C."/>
            <person name="Rounsley S."/>
            <person name="Sankoff D."/>
            <person name="Giuliano G."/>
            <person name="Albert V.A."/>
            <person name="Wincker P."/>
            <person name="Lashermes P."/>
        </authorList>
    </citation>
    <scope>NUCLEOTIDE SEQUENCE [LARGE SCALE GENOMIC DNA]</scope>
    <source>
        <strain evidence="2">cv. DH200-94</strain>
    </source>
</reference>
<dbReference type="Gene3D" id="3.40.50.960">
    <property type="entry name" value="Lumazine/riboflavin synthase"/>
    <property type="match status" value="1"/>
</dbReference>
<evidence type="ECO:0000313" key="1">
    <source>
        <dbReference type="EMBL" id="CDP19213.1"/>
    </source>
</evidence>
<accession>A0A068VHU0</accession>
<dbReference type="InParanoid" id="A0A068VHU0"/>
<protein>
    <submittedName>
        <fullName evidence="1">Uncharacterized protein</fullName>
    </submittedName>
</protein>
<dbReference type="Proteomes" id="UP000295252">
    <property type="component" value="Chromosome VII"/>
</dbReference>
<dbReference type="GO" id="GO:0009349">
    <property type="term" value="C:riboflavin synthase complex"/>
    <property type="evidence" value="ECO:0007669"/>
    <property type="project" value="InterPro"/>
</dbReference>
<dbReference type="Gramene" id="CDP19213">
    <property type="protein sequence ID" value="CDP19213"/>
    <property type="gene ID" value="GSCOC_T00009652001"/>
</dbReference>
<sequence>MRKLFSIGTYRYIPHNWYLRCLGITNLLCCVHTYNFIFVFQTHIILSVECSVPCIFGVLTCDDMEQLVVSPEIKALKQR</sequence>
<keyword evidence="2" id="KW-1185">Reference proteome</keyword>
<organism evidence="1 2">
    <name type="scientific">Coffea canephora</name>
    <name type="common">Robusta coffee</name>
    <dbReference type="NCBI Taxonomy" id="49390"/>
    <lineage>
        <taxon>Eukaryota</taxon>
        <taxon>Viridiplantae</taxon>
        <taxon>Streptophyta</taxon>
        <taxon>Embryophyta</taxon>
        <taxon>Tracheophyta</taxon>
        <taxon>Spermatophyta</taxon>
        <taxon>Magnoliopsida</taxon>
        <taxon>eudicotyledons</taxon>
        <taxon>Gunneridae</taxon>
        <taxon>Pentapetalae</taxon>
        <taxon>asterids</taxon>
        <taxon>lamiids</taxon>
        <taxon>Gentianales</taxon>
        <taxon>Rubiaceae</taxon>
        <taxon>Ixoroideae</taxon>
        <taxon>Gardenieae complex</taxon>
        <taxon>Bertiereae - Coffeeae clade</taxon>
        <taxon>Coffeeae</taxon>
        <taxon>Coffea</taxon>
    </lineage>
</organism>
<dbReference type="EMBL" id="HG739465">
    <property type="protein sequence ID" value="CDP19213.1"/>
    <property type="molecule type" value="Genomic_DNA"/>
</dbReference>